<evidence type="ECO:0000256" key="3">
    <source>
        <dbReference type="ARBA" id="ARBA00022692"/>
    </source>
</evidence>
<sequence>MSNEKPSSAKKVLINSGIYSITSIFQKAIGFILLPLYTLYLTPQDYGIVGVVNSLTAVLTLLFTFSLNSAVQRYYYRYRENWEQLKSFYGTIMIFILLNSCLLGGIIVLLKDILIEPFISSIAFYPYIFMGVLTVIVNPIYTIYQTLLQTMERAKTYAINSLLNFAMMVTCNILFIVIFQWGASGQLMSYLLTGLTFGVYSLVSLYQQDIISFRFNKSYLKEALTYSVPLLPHLMSTQIADFVSRLFLNNQVSTASAGLYTTASQFMLIIDTIQYSVNSAYVPWFYSLMDMGGKEKEKAIQFTDILSRLYLLISLGMAFFIKEVIQIFIHPSYLLAWTLVPVILIAYQIRSIYLFYVNTLFYNTKATRFIFLATLSGSLLSVFLSATLTQVLGLMTPAVVLLLQWMLTTGIVYLLSRKIEPVDFKIKRLLGYVGILILGSGMGLFYDICHPEGPLMWQNFLYKVVLYLMIAFLLLHRDLPTLKTMAQNMLKHKKEGSKA</sequence>
<evidence type="ECO:0000313" key="8">
    <source>
        <dbReference type="Proteomes" id="UP000234775"/>
    </source>
</evidence>
<feature type="transmembrane region" description="Helical" evidence="6">
    <location>
        <begin position="162"/>
        <end position="181"/>
    </location>
</feature>
<dbReference type="InterPro" id="IPR050833">
    <property type="entry name" value="Poly_Biosynth_Transport"/>
</dbReference>
<evidence type="ECO:0000256" key="1">
    <source>
        <dbReference type="ARBA" id="ARBA00004651"/>
    </source>
</evidence>
<feature type="transmembrane region" description="Helical" evidence="6">
    <location>
        <begin position="122"/>
        <end position="141"/>
    </location>
</feature>
<accession>A0A0X8F7E6</accession>
<evidence type="ECO:0000256" key="2">
    <source>
        <dbReference type="ARBA" id="ARBA00022475"/>
    </source>
</evidence>
<keyword evidence="3 6" id="KW-0812">Transmembrane</keyword>
<feature type="transmembrane region" description="Helical" evidence="6">
    <location>
        <begin position="187"/>
        <end position="206"/>
    </location>
</feature>
<feature type="transmembrane region" description="Helical" evidence="6">
    <location>
        <begin position="428"/>
        <end position="448"/>
    </location>
</feature>
<feature type="transmembrane region" description="Helical" evidence="6">
    <location>
        <begin position="369"/>
        <end position="388"/>
    </location>
</feature>
<dbReference type="InterPro" id="IPR002797">
    <property type="entry name" value="Polysacc_synth"/>
</dbReference>
<evidence type="ECO:0000256" key="6">
    <source>
        <dbReference type="SAM" id="Phobius"/>
    </source>
</evidence>
<dbReference type="Pfam" id="PF01943">
    <property type="entry name" value="Polysacc_synt"/>
    <property type="match status" value="1"/>
</dbReference>
<evidence type="ECO:0008006" key="9">
    <source>
        <dbReference type="Google" id="ProtNLM"/>
    </source>
</evidence>
<comment type="subcellular location">
    <subcellularLocation>
        <location evidence="1">Cell membrane</location>
        <topology evidence="1">Multi-pass membrane protein</topology>
    </subcellularLocation>
</comment>
<dbReference type="KEGG" id="acg:AWM71_02050"/>
<dbReference type="RefSeq" id="WP_060776432.1">
    <property type="nucleotide sequence ID" value="NZ_CP014159.1"/>
</dbReference>
<feature type="transmembrane region" description="Helical" evidence="6">
    <location>
        <begin position="394"/>
        <end position="416"/>
    </location>
</feature>
<feature type="transmembrane region" description="Helical" evidence="6">
    <location>
        <begin position="460"/>
        <end position="479"/>
    </location>
</feature>
<comment type="caution">
    <text evidence="7">The sequence shown here is derived from an EMBL/GenBank/DDBJ whole genome shotgun (WGS) entry which is preliminary data.</text>
</comment>
<evidence type="ECO:0000313" key="7">
    <source>
        <dbReference type="EMBL" id="PKY92095.1"/>
    </source>
</evidence>
<feature type="transmembrane region" description="Helical" evidence="6">
    <location>
        <begin position="46"/>
        <end position="67"/>
    </location>
</feature>
<gene>
    <name evidence="7" type="ORF">CYJ27_01280</name>
</gene>
<feature type="transmembrane region" description="Helical" evidence="6">
    <location>
        <begin position="309"/>
        <end position="329"/>
    </location>
</feature>
<reference evidence="7 8" key="1">
    <citation type="submission" date="2017-12" db="EMBL/GenBank/DDBJ databases">
        <title>Phylogenetic diversity of female urinary microbiome.</title>
        <authorList>
            <person name="Thomas-White K."/>
            <person name="Wolfe A.J."/>
        </authorList>
    </citation>
    <scope>NUCLEOTIDE SEQUENCE [LARGE SCALE GENOMIC DNA]</scope>
    <source>
        <strain evidence="7 8">UMB0844</strain>
    </source>
</reference>
<protein>
    <recommendedName>
        <fullName evidence="9">Polysaccharide biosynthesis protein</fullName>
    </recommendedName>
</protein>
<proteinExistence type="predicted"/>
<name>A0A0X8F7E6_9LACT</name>
<dbReference type="PANTHER" id="PTHR30250">
    <property type="entry name" value="PST FAMILY PREDICTED COLANIC ACID TRANSPORTER"/>
    <property type="match status" value="1"/>
</dbReference>
<keyword evidence="4 6" id="KW-1133">Transmembrane helix</keyword>
<feature type="transmembrane region" description="Helical" evidence="6">
    <location>
        <begin position="12"/>
        <end position="34"/>
    </location>
</feature>
<evidence type="ECO:0000256" key="4">
    <source>
        <dbReference type="ARBA" id="ARBA00022989"/>
    </source>
</evidence>
<organism evidence="7 8">
    <name type="scientific">Aerococcus christensenii</name>
    <dbReference type="NCBI Taxonomy" id="87541"/>
    <lineage>
        <taxon>Bacteria</taxon>
        <taxon>Bacillati</taxon>
        <taxon>Bacillota</taxon>
        <taxon>Bacilli</taxon>
        <taxon>Lactobacillales</taxon>
        <taxon>Aerococcaceae</taxon>
        <taxon>Aerococcus</taxon>
    </lineage>
</organism>
<dbReference type="PANTHER" id="PTHR30250:SF11">
    <property type="entry name" value="O-ANTIGEN TRANSPORTER-RELATED"/>
    <property type="match status" value="1"/>
</dbReference>
<feature type="transmembrane region" description="Helical" evidence="6">
    <location>
        <begin position="88"/>
        <end position="110"/>
    </location>
</feature>
<keyword evidence="2" id="KW-1003">Cell membrane</keyword>
<feature type="transmembrane region" description="Helical" evidence="6">
    <location>
        <begin position="335"/>
        <end position="357"/>
    </location>
</feature>
<dbReference type="GO" id="GO:0005886">
    <property type="term" value="C:plasma membrane"/>
    <property type="evidence" value="ECO:0007669"/>
    <property type="project" value="UniProtKB-SubCell"/>
</dbReference>
<evidence type="ECO:0000256" key="5">
    <source>
        <dbReference type="ARBA" id="ARBA00023136"/>
    </source>
</evidence>
<keyword evidence="5 6" id="KW-0472">Membrane</keyword>
<dbReference type="Proteomes" id="UP000234775">
    <property type="component" value="Unassembled WGS sequence"/>
</dbReference>
<dbReference type="EMBL" id="PKGZ01000001">
    <property type="protein sequence ID" value="PKY92095.1"/>
    <property type="molecule type" value="Genomic_DNA"/>
</dbReference>
<keyword evidence="8" id="KW-1185">Reference proteome</keyword>
<dbReference type="AlphaFoldDB" id="A0A0X8F7E6"/>